<dbReference type="EMBL" id="BPWL01000001">
    <property type="protein sequence ID" value="GJJ06196.1"/>
    <property type="molecule type" value="Genomic_DNA"/>
</dbReference>
<dbReference type="Pfam" id="PF00026">
    <property type="entry name" value="Asp"/>
    <property type="match status" value="1"/>
</dbReference>
<dbReference type="PRINTS" id="PR00792">
    <property type="entry name" value="PEPSIN"/>
</dbReference>
<feature type="signal peptide" evidence="3">
    <location>
        <begin position="1"/>
        <end position="20"/>
    </location>
</feature>
<dbReference type="GO" id="GO:0004190">
    <property type="term" value="F:aspartic-type endopeptidase activity"/>
    <property type="evidence" value="ECO:0007669"/>
    <property type="project" value="InterPro"/>
</dbReference>
<dbReference type="InterPro" id="IPR033121">
    <property type="entry name" value="PEPTIDASE_A1"/>
</dbReference>
<dbReference type="InterPro" id="IPR021109">
    <property type="entry name" value="Peptidase_aspartic_dom_sf"/>
</dbReference>
<dbReference type="Gene3D" id="2.40.70.10">
    <property type="entry name" value="Acid Proteases"/>
    <property type="match status" value="2"/>
</dbReference>
<dbReference type="PANTHER" id="PTHR47966:SF51">
    <property type="entry name" value="BETA-SITE APP-CLEAVING ENZYME, ISOFORM A-RELATED"/>
    <property type="match status" value="1"/>
</dbReference>
<keyword evidence="2" id="KW-1015">Disulfide bond</keyword>
<comment type="caution">
    <text evidence="5">The sequence shown here is derived from an EMBL/GenBank/DDBJ whole genome shotgun (WGS) entry which is preliminary data.</text>
</comment>
<proteinExistence type="inferred from homology"/>
<dbReference type="SUPFAM" id="SSF50630">
    <property type="entry name" value="Acid proteases"/>
    <property type="match status" value="1"/>
</dbReference>
<evidence type="ECO:0000313" key="5">
    <source>
        <dbReference type="EMBL" id="GJJ06196.1"/>
    </source>
</evidence>
<evidence type="ECO:0000259" key="4">
    <source>
        <dbReference type="PROSITE" id="PS51767"/>
    </source>
</evidence>
<keyword evidence="3" id="KW-0732">Signal</keyword>
<sequence>MILLSPSFLFFLTLVQFVTSSPTDNGAPLTIPLRRRERPAGTFIDVAKMADNMRTKYGYQPVLDTTLQRRQKVSGVSIQDEGPDVSYFAAIQVGTPHTGSSDLWVASTACQRGCQGSPLYDFQSSSTFKDGGTTVQVQYGSGSVIGELGSETISLGGFTVQNQGFIVAQAVSEGLVDAGSSGLIGLGFQTLAETGATPAVQALAQSNQLASPEMAFFLARNIDNPNVNSVNPGGTFTLGGTNSSLFTGSVQFIDIPNDITPSFWFIPVDAVSIGGNTINVSQQESGAAIDTGTTLIGVPSDILNEVCSQIPNSQNGTGSLAGFCVIPCSSSINSAMTFGGKSWPINPADFSIQQPGNNNQIVCVTAMFDLTPNTGPTPGAPPQKRQNNIPNPAFIVGDAFLKNVYSVFRFSPPSVGFAQLGSNGGGSDSSSTPL</sequence>
<gene>
    <name evidence="5" type="ORF">Clacol_000385</name>
</gene>
<dbReference type="AlphaFoldDB" id="A0AAV4ZWG5"/>
<dbReference type="GO" id="GO:0006508">
    <property type="term" value="P:proteolysis"/>
    <property type="evidence" value="ECO:0007669"/>
    <property type="project" value="InterPro"/>
</dbReference>
<evidence type="ECO:0000256" key="2">
    <source>
        <dbReference type="PIRSR" id="PIRSR601461-2"/>
    </source>
</evidence>
<dbReference type="PROSITE" id="PS51767">
    <property type="entry name" value="PEPTIDASE_A1"/>
    <property type="match status" value="1"/>
</dbReference>
<dbReference type="InterPro" id="IPR034164">
    <property type="entry name" value="Pepsin-like_dom"/>
</dbReference>
<evidence type="ECO:0000313" key="6">
    <source>
        <dbReference type="Proteomes" id="UP001050691"/>
    </source>
</evidence>
<organism evidence="5 6">
    <name type="scientific">Clathrus columnatus</name>
    <dbReference type="NCBI Taxonomy" id="1419009"/>
    <lineage>
        <taxon>Eukaryota</taxon>
        <taxon>Fungi</taxon>
        <taxon>Dikarya</taxon>
        <taxon>Basidiomycota</taxon>
        <taxon>Agaricomycotina</taxon>
        <taxon>Agaricomycetes</taxon>
        <taxon>Phallomycetidae</taxon>
        <taxon>Phallales</taxon>
        <taxon>Clathraceae</taxon>
        <taxon>Clathrus</taxon>
    </lineage>
</organism>
<evidence type="ECO:0000256" key="3">
    <source>
        <dbReference type="SAM" id="SignalP"/>
    </source>
</evidence>
<feature type="domain" description="Peptidase A1" evidence="4">
    <location>
        <begin position="79"/>
        <end position="418"/>
    </location>
</feature>
<dbReference type="InterPro" id="IPR001461">
    <property type="entry name" value="Aspartic_peptidase_A1"/>
</dbReference>
<accession>A0AAV4ZWG5</accession>
<dbReference type="CDD" id="cd05471">
    <property type="entry name" value="pepsin_like"/>
    <property type="match status" value="1"/>
</dbReference>
<keyword evidence="6" id="KW-1185">Reference proteome</keyword>
<protein>
    <recommendedName>
        <fullName evidence="4">Peptidase A1 domain-containing protein</fullName>
    </recommendedName>
</protein>
<dbReference type="Proteomes" id="UP001050691">
    <property type="component" value="Unassembled WGS sequence"/>
</dbReference>
<evidence type="ECO:0000256" key="1">
    <source>
        <dbReference type="ARBA" id="ARBA00007447"/>
    </source>
</evidence>
<feature type="disulfide bond" evidence="2">
    <location>
        <begin position="110"/>
        <end position="114"/>
    </location>
</feature>
<feature type="chain" id="PRO_5043741673" description="Peptidase A1 domain-containing protein" evidence="3">
    <location>
        <begin position="21"/>
        <end position="434"/>
    </location>
</feature>
<dbReference type="PANTHER" id="PTHR47966">
    <property type="entry name" value="BETA-SITE APP-CLEAVING ENZYME, ISOFORM A-RELATED"/>
    <property type="match status" value="1"/>
</dbReference>
<name>A0AAV4ZWG5_9AGAM</name>
<comment type="similarity">
    <text evidence="1">Belongs to the peptidase A1 family.</text>
</comment>
<reference evidence="5" key="1">
    <citation type="submission" date="2021-10" db="EMBL/GenBank/DDBJ databases">
        <title>De novo Genome Assembly of Clathrus columnatus (Basidiomycota, Fungi) Using Illumina and Nanopore Sequence Data.</title>
        <authorList>
            <person name="Ogiso-Tanaka E."/>
            <person name="Itagaki H."/>
            <person name="Hosoya T."/>
            <person name="Hosaka K."/>
        </authorList>
    </citation>
    <scope>NUCLEOTIDE SEQUENCE</scope>
    <source>
        <strain evidence="5">MO-923</strain>
    </source>
</reference>